<dbReference type="EMBL" id="CAJNIZ010024790">
    <property type="protein sequence ID" value="CAE7479675.1"/>
    <property type="molecule type" value="Genomic_DNA"/>
</dbReference>
<protein>
    <submittedName>
        <fullName evidence="1">Uncharacterized protein</fullName>
    </submittedName>
</protein>
<dbReference type="AlphaFoldDB" id="A0A812SKU2"/>
<reference evidence="1" key="1">
    <citation type="submission" date="2021-02" db="EMBL/GenBank/DDBJ databases">
        <authorList>
            <person name="Dougan E. K."/>
            <person name="Rhodes N."/>
            <person name="Thang M."/>
            <person name="Chan C."/>
        </authorList>
    </citation>
    <scope>NUCLEOTIDE SEQUENCE</scope>
</reference>
<keyword evidence="2" id="KW-1185">Reference proteome</keyword>
<sequence>VYGTKLFVNYGHGWHFSWSHENASHAIMEFEDLVIHLFDRSVSGLNLMECLGGFGWRLPDIYADFMLALRTKIRPYPDPQQMKPKVLHRAMYFVTHLVYFFT</sequence>
<evidence type="ECO:0000313" key="1">
    <source>
        <dbReference type="EMBL" id="CAE7479675.1"/>
    </source>
</evidence>
<comment type="caution">
    <text evidence="1">The sequence shown here is derived from an EMBL/GenBank/DDBJ whole genome shotgun (WGS) entry which is preliminary data.</text>
</comment>
<feature type="non-terminal residue" evidence="1">
    <location>
        <position position="102"/>
    </location>
</feature>
<proteinExistence type="predicted"/>
<evidence type="ECO:0000313" key="2">
    <source>
        <dbReference type="Proteomes" id="UP000649617"/>
    </source>
</evidence>
<organism evidence="1 2">
    <name type="scientific">Symbiodinium pilosum</name>
    <name type="common">Dinoflagellate</name>
    <dbReference type="NCBI Taxonomy" id="2952"/>
    <lineage>
        <taxon>Eukaryota</taxon>
        <taxon>Sar</taxon>
        <taxon>Alveolata</taxon>
        <taxon>Dinophyceae</taxon>
        <taxon>Suessiales</taxon>
        <taxon>Symbiodiniaceae</taxon>
        <taxon>Symbiodinium</taxon>
    </lineage>
</organism>
<name>A0A812SKU2_SYMPI</name>
<dbReference type="Proteomes" id="UP000649617">
    <property type="component" value="Unassembled WGS sequence"/>
</dbReference>
<dbReference type="OrthoDB" id="427834at2759"/>
<accession>A0A812SKU2</accession>
<feature type="non-terminal residue" evidence="1">
    <location>
        <position position="1"/>
    </location>
</feature>
<gene>
    <name evidence="1" type="ORF">SPIL2461_LOCUS12225</name>
</gene>